<accession>A0A914D2R2</accession>
<dbReference type="InterPro" id="IPR018247">
    <property type="entry name" value="EF_Hand_1_Ca_BS"/>
</dbReference>
<dbReference type="CDD" id="cd00051">
    <property type="entry name" value="EFh"/>
    <property type="match status" value="2"/>
</dbReference>
<dbReference type="Gene3D" id="1.10.238.10">
    <property type="entry name" value="EF-hand"/>
    <property type="match status" value="2"/>
</dbReference>
<dbReference type="Pfam" id="PF13405">
    <property type="entry name" value="EF-hand_6"/>
    <property type="match status" value="1"/>
</dbReference>
<feature type="domain" description="EF-hand" evidence="5">
    <location>
        <begin position="98"/>
        <end position="133"/>
    </location>
</feature>
<dbReference type="PROSITE" id="PS50222">
    <property type="entry name" value="EF_HAND_2"/>
    <property type="match status" value="2"/>
</dbReference>
<keyword evidence="6" id="KW-1185">Reference proteome</keyword>
<evidence type="ECO:0000259" key="5">
    <source>
        <dbReference type="PROSITE" id="PS50222"/>
    </source>
</evidence>
<protein>
    <submittedName>
        <fullName evidence="7">EF-hand domain-containing protein</fullName>
    </submittedName>
</protein>
<evidence type="ECO:0000256" key="2">
    <source>
        <dbReference type="ARBA" id="ARBA00022737"/>
    </source>
</evidence>
<evidence type="ECO:0000256" key="4">
    <source>
        <dbReference type="ARBA" id="ARBA00062955"/>
    </source>
</evidence>
<dbReference type="GO" id="GO:0005509">
    <property type="term" value="F:calcium ion binding"/>
    <property type="evidence" value="ECO:0007669"/>
    <property type="project" value="InterPro"/>
</dbReference>
<evidence type="ECO:0000313" key="7">
    <source>
        <dbReference type="WBParaSite" id="ACRNAN_scaffold18087.g11216.t1"/>
    </source>
</evidence>
<sequence length="179" mass="20811">MASRKVNMNRRARAQRATTNALAMFDQEQIREFKEAFNMLDQNHDGFIDSYNLREILISFGKENPDEIIETMLAEVPGEKLNFTMFLTMFAEKLRGTDPVDVLHGAFLCFDDDSSGVIQVEEFRRVLTTMGDKYTEEQVEEFLRDAPIKDGKFDYVEFIRQLKNGVQDDSEAKKKTRFI</sequence>
<keyword evidence="2" id="KW-0677">Repeat</keyword>
<dbReference type="PANTHER" id="PTHR23049">
    <property type="entry name" value="MYOSIN REGULATORY LIGHT CHAIN 2"/>
    <property type="match status" value="1"/>
</dbReference>
<evidence type="ECO:0000256" key="3">
    <source>
        <dbReference type="ARBA" id="ARBA00022837"/>
    </source>
</evidence>
<dbReference type="WBParaSite" id="ACRNAN_scaffold18087.g11216.t1">
    <property type="protein sequence ID" value="ACRNAN_scaffold18087.g11216.t1"/>
    <property type="gene ID" value="ACRNAN_scaffold18087.g11216"/>
</dbReference>
<evidence type="ECO:0000313" key="6">
    <source>
        <dbReference type="Proteomes" id="UP000887540"/>
    </source>
</evidence>
<dbReference type="AlphaFoldDB" id="A0A914D2R2"/>
<dbReference type="InterPro" id="IPR002048">
    <property type="entry name" value="EF_hand_dom"/>
</dbReference>
<dbReference type="InterPro" id="IPR050403">
    <property type="entry name" value="Myosin_RLC"/>
</dbReference>
<dbReference type="GO" id="GO:0002119">
    <property type="term" value="P:nematode larval development"/>
    <property type="evidence" value="ECO:0007669"/>
    <property type="project" value="UniProtKB-ARBA"/>
</dbReference>
<dbReference type="Pfam" id="PF13202">
    <property type="entry name" value="EF-hand_5"/>
    <property type="match status" value="1"/>
</dbReference>
<dbReference type="PROSITE" id="PS00018">
    <property type="entry name" value="EF_HAND_1"/>
    <property type="match status" value="1"/>
</dbReference>
<dbReference type="SMART" id="SM00054">
    <property type="entry name" value="EFh"/>
    <property type="match status" value="2"/>
</dbReference>
<name>A0A914D2R2_9BILA</name>
<proteinExistence type="predicted"/>
<reference evidence="7" key="1">
    <citation type="submission" date="2022-11" db="UniProtKB">
        <authorList>
            <consortium name="WormBaseParasite"/>
        </authorList>
    </citation>
    <scope>IDENTIFICATION</scope>
</reference>
<comment type="subunit">
    <text evidence="4">Myosin is a hexamer of 2 heavy chains and 4 light chains (two regulatory light chains and two essential light chains).</text>
</comment>
<feature type="domain" description="EF-hand" evidence="5">
    <location>
        <begin position="28"/>
        <end position="63"/>
    </location>
</feature>
<keyword evidence="3" id="KW-0106">Calcium</keyword>
<evidence type="ECO:0000256" key="1">
    <source>
        <dbReference type="ARBA" id="ARBA00022723"/>
    </source>
</evidence>
<dbReference type="FunFam" id="1.10.238.10:FF:000007">
    <property type="entry name" value="Putative myosin regulatory light chain sqh"/>
    <property type="match status" value="1"/>
</dbReference>
<dbReference type="InterPro" id="IPR011992">
    <property type="entry name" value="EF-hand-dom_pair"/>
</dbReference>
<dbReference type="SUPFAM" id="SSF47473">
    <property type="entry name" value="EF-hand"/>
    <property type="match status" value="1"/>
</dbReference>
<keyword evidence="1" id="KW-0479">Metal-binding</keyword>
<dbReference type="Proteomes" id="UP000887540">
    <property type="component" value="Unplaced"/>
</dbReference>
<organism evidence="6 7">
    <name type="scientific">Acrobeloides nanus</name>
    <dbReference type="NCBI Taxonomy" id="290746"/>
    <lineage>
        <taxon>Eukaryota</taxon>
        <taxon>Metazoa</taxon>
        <taxon>Ecdysozoa</taxon>
        <taxon>Nematoda</taxon>
        <taxon>Chromadorea</taxon>
        <taxon>Rhabditida</taxon>
        <taxon>Tylenchina</taxon>
        <taxon>Cephalobomorpha</taxon>
        <taxon>Cephaloboidea</taxon>
        <taxon>Cephalobidae</taxon>
        <taxon>Acrobeloides</taxon>
    </lineage>
</organism>